<feature type="region of interest" description="Disordered" evidence="1">
    <location>
        <begin position="122"/>
        <end position="159"/>
    </location>
</feature>
<feature type="compositionally biased region" description="Low complexity" evidence="1">
    <location>
        <begin position="122"/>
        <end position="131"/>
    </location>
</feature>
<dbReference type="EMBL" id="KZ503248">
    <property type="protein sequence ID" value="PKU66764.1"/>
    <property type="molecule type" value="Genomic_DNA"/>
</dbReference>
<sequence>MFNTSPDYAHMRTFGCACFPLLPPHSFNKLQPKSATCVFLGYSDKHKGYKCFNQETNTITISRHVQFIENLFPFQQQSPPLTTPMQALPTQLLLPVSKVQEGYRPALINSSNIPTTLPPLLESTTTSHSPTRISSALNQDPSYVQPTTQHHMTTRSKTGSLKPISRLNLLHQVAQLETQNVPTSYSEAIKHPEWHQAMAEEFAALQQQGTWDLVAPPSNASILGCKWTFHKKFNSDGTVSRFKARLVAQGNRQEHGLDYEETFSPVAKLPTIRVLFTVALYNGWQVQQLDVTNAFLHGSLDETVFMRQPKGFEDNMSPDHVCCLKKAIYGLKQAPRQWYTTFTTHLINIGFQHSKADPSLLVYRRQHTQLFLLVYVDDILITGNDNEAIANLLHNLHSKFTMKQLGLARHFLGITIQSTQDKYFLSQQSYAQSLLEQTNLQQCNSLSNPSSTKQPIQFKQDNTISDAVTYRKITGALQYLTIKRPDIAHATNTLSQHTHDPQPIHFHLLKCLLRYIRGTINFGLPITKSSMILRTFSDADWAGDPITRKSTSGFCTFLGDTLVSWTVKKQHTVSRSSTEYEYRALAAATADTIWLKRLLADFNILHNTPIAVYCDNTSAIALANNPVFHARTKHIEIDQRFIRDHISNKTISFLPISTVDQIADIFTKPLPTLRFKYLRSQLTIIEESQV</sequence>
<dbReference type="InterPro" id="IPR043128">
    <property type="entry name" value="Rev_trsase/Diguanyl_cyclase"/>
</dbReference>
<dbReference type="InterPro" id="IPR013103">
    <property type="entry name" value="RVT_2"/>
</dbReference>
<gene>
    <name evidence="4" type="ORF">MA16_Dca014183</name>
</gene>
<dbReference type="PANTHER" id="PTHR11439:SF483">
    <property type="entry name" value="PEPTIDE SYNTHASE GLIP-LIKE, PUTATIVE (AFU_ORTHOLOGUE AFUA_3G12920)-RELATED"/>
    <property type="match status" value="1"/>
</dbReference>
<evidence type="ECO:0000313" key="5">
    <source>
        <dbReference type="Proteomes" id="UP000233837"/>
    </source>
</evidence>
<dbReference type="Gene3D" id="3.10.10.10">
    <property type="entry name" value="HIV Type 1 Reverse Transcriptase, subunit A, domain 1"/>
    <property type="match status" value="1"/>
</dbReference>
<name>A0A2I0VTP3_9ASPA</name>
<reference evidence="4 5" key="2">
    <citation type="journal article" date="2017" name="Nature">
        <title>The Apostasia genome and the evolution of orchids.</title>
        <authorList>
            <person name="Zhang G.Q."/>
            <person name="Liu K.W."/>
            <person name="Li Z."/>
            <person name="Lohaus R."/>
            <person name="Hsiao Y.Y."/>
            <person name="Niu S.C."/>
            <person name="Wang J.Y."/>
            <person name="Lin Y.C."/>
            <person name="Xu Q."/>
            <person name="Chen L.J."/>
            <person name="Yoshida K."/>
            <person name="Fujiwara S."/>
            <person name="Wang Z.W."/>
            <person name="Zhang Y.Q."/>
            <person name="Mitsuda N."/>
            <person name="Wang M."/>
            <person name="Liu G.H."/>
            <person name="Pecoraro L."/>
            <person name="Huang H.X."/>
            <person name="Xiao X.J."/>
            <person name="Lin M."/>
            <person name="Wu X.Y."/>
            <person name="Wu W.L."/>
            <person name="Chen Y.Y."/>
            <person name="Chang S.B."/>
            <person name="Sakamoto S."/>
            <person name="Ohme-Takagi M."/>
            <person name="Yagi M."/>
            <person name="Zeng S.J."/>
            <person name="Shen C.Y."/>
            <person name="Yeh C.M."/>
            <person name="Luo Y.B."/>
            <person name="Tsai W.C."/>
            <person name="Van de Peer Y."/>
            <person name="Liu Z.J."/>
        </authorList>
    </citation>
    <scope>NUCLEOTIDE SEQUENCE [LARGE SCALE GENOMIC DNA]</scope>
    <source>
        <tissue evidence="4">The whole plant</tissue>
    </source>
</reference>
<feature type="domain" description="Reverse transcriptase Ty1/copia-type" evidence="2">
    <location>
        <begin position="210"/>
        <end position="449"/>
    </location>
</feature>
<organism evidence="4 5">
    <name type="scientific">Dendrobium catenatum</name>
    <dbReference type="NCBI Taxonomy" id="906689"/>
    <lineage>
        <taxon>Eukaryota</taxon>
        <taxon>Viridiplantae</taxon>
        <taxon>Streptophyta</taxon>
        <taxon>Embryophyta</taxon>
        <taxon>Tracheophyta</taxon>
        <taxon>Spermatophyta</taxon>
        <taxon>Magnoliopsida</taxon>
        <taxon>Liliopsida</taxon>
        <taxon>Asparagales</taxon>
        <taxon>Orchidaceae</taxon>
        <taxon>Epidendroideae</taxon>
        <taxon>Malaxideae</taxon>
        <taxon>Dendrobiinae</taxon>
        <taxon>Dendrobium</taxon>
    </lineage>
</organism>
<keyword evidence="5" id="KW-1185">Reference proteome</keyword>
<reference evidence="4 5" key="1">
    <citation type="journal article" date="2016" name="Sci. Rep.">
        <title>The Dendrobium catenatum Lindl. genome sequence provides insights into polysaccharide synthase, floral development and adaptive evolution.</title>
        <authorList>
            <person name="Zhang G.Q."/>
            <person name="Xu Q."/>
            <person name="Bian C."/>
            <person name="Tsai W.C."/>
            <person name="Yeh C.M."/>
            <person name="Liu K.W."/>
            <person name="Yoshida K."/>
            <person name="Zhang L.S."/>
            <person name="Chang S.B."/>
            <person name="Chen F."/>
            <person name="Shi Y."/>
            <person name="Su Y.Y."/>
            <person name="Zhang Y.Q."/>
            <person name="Chen L.J."/>
            <person name="Yin Y."/>
            <person name="Lin M."/>
            <person name="Huang H."/>
            <person name="Deng H."/>
            <person name="Wang Z.W."/>
            <person name="Zhu S.L."/>
            <person name="Zhao X."/>
            <person name="Deng C."/>
            <person name="Niu S.C."/>
            <person name="Huang J."/>
            <person name="Wang M."/>
            <person name="Liu G.H."/>
            <person name="Yang H.J."/>
            <person name="Xiao X.J."/>
            <person name="Hsiao Y.Y."/>
            <person name="Wu W.L."/>
            <person name="Chen Y.Y."/>
            <person name="Mitsuda N."/>
            <person name="Ohme-Takagi M."/>
            <person name="Luo Y.B."/>
            <person name="Van de Peer Y."/>
            <person name="Liu Z.J."/>
        </authorList>
    </citation>
    <scope>NUCLEOTIDE SEQUENCE [LARGE SCALE GENOMIC DNA]</scope>
    <source>
        <tissue evidence="4">The whole plant</tissue>
    </source>
</reference>
<dbReference type="Pfam" id="PF07727">
    <property type="entry name" value="RVT_2"/>
    <property type="match status" value="1"/>
</dbReference>
<dbReference type="AlphaFoldDB" id="A0A2I0VTP3"/>
<accession>A0A2I0VTP3</accession>
<dbReference type="InterPro" id="IPR043502">
    <property type="entry name" value="DNA/RNA_pol_sf"/>
</dbReference>
<evidence type="ECO:0000259" key="3">
    <source>
        <dbReference type="Pfam" id="PF25597"/>
    </source>
</evidence>
<dbReference type="CDD" id="cd09272">
    <property type="entry name" value="RNase_HI_RT_Ty1"/>
    <property type="match status" value="1"/>
</dbReference>
<feature type="compositionally biased region" description="Polar residues" evidence="1">
    <location>
        <begin position="132"/>
        <end position="159"/>
    </location>
</feature>
<protein>
    <submittedName>
        <fullName evidence="4">Retrovirus-related Pol polyprotein from transposon TNT 1-94</fullName>
    </submittedName>
</protein>
<dbReference type="PANTHER" id="PTHR11439">
    <property type="entry name" value="GAG-POL-RELATED RETROTRANSPOSON"/>
    <property type="match status" value="1"/>
</dbReference>
<evidence type="ECO:0000256" key="1">
    <source>
        <dbReference type="SAM" id="MobiDB-lite"/>
    </source>
</evidence>
<dbReference type="SUPFAM" id="SSF56672">
    <property type="entry name" value="DNA/RNA polymerases"/>
    <property type="match status" value="1"/>
</dbReference>
<evidence type="ECO:0000313" key="4">
    <source>
        <dbReference type="EMBL" id="PKU66764.1"/>
    </source>
</evidence>
<dbReference type="Gene3D" id="3.30.70.270">
    <property type="match status" value="1"/>
</dbReference>
<dbReference type="Pfam" id="PF25597">
    <property type="entry name" value="SH3_retrovirus"/>
    <property type="match status" value="1"/>
</dbReference>
<dbReference type="InterPro" id="IPR057670">
    <property type="entry name" value="SH3_retrovirus"/>
</dbReference>
<feature type="domain" description="Retroviral polymerase SH3-like" evidence="3">
    <location>
        <begin position="16"/>
        <end position="78"/>
    </location>
</feature>
<dbReference type="Proteomes" id="UP000233837">
    <property type="component" value="Unassembled WGS sequence"/>
</dbReference>
<proteinExistence type="predicted"/>
<evidence type="ECO:0000259" key="2">
    <source>
        <dbReference type="Pfam" id="PF07727"/>
    </source>
</evidence>